<gene>
    <name evidence="9" type="primary">trkA</name>
    <name evidence="9" type="ORF">A1359_15505</name>
</gene>
<feature type="domain" description="RCK N-terminal" evidence="7">
    <location>
        <begin position="1"/>
        <end position="120"/>
    </location>
</feature>
<feature type="domain" description="RCK C-terminal" evidence="8">
    <location>
        <begin position="365"/>
        <end position="452"/>
    </location>
</feature>
<accession>A0A177MYY4</accession>
<feature type="domain" description="RCK N-terminal" evidence="7">
    <location>
        <begin position="229"/>
        <end position="345"/>
    </location>
</feature>
<dbReference type="OrthoDB" id="9775180at2"/>
<evidence type="ECO:0000256" key="4">
    <source>
        <dbReference type="ARBA" id="ARBA00022958"/>
    </source>
</evidence>
<dbReference type="InterPro" id="IPR036291">
    <property type="entry name" value="NAD(P)-bd_dom_sf"/>
</dbReference>
<dbReference type="Proteomes" id="UP000078476">
    <property type="component" value="Unassembled WGS sequence"/>
</dbReference>
<dbReference type="Pfam" id="PF02254">
    <property type="entry name" value="TrkA_N"/>
    <property type="match status" value="2"/>
</dbReference>
<dbReference type="NCBIfam" id="NF007030">
    <property type="entry name" value="PRK09496.1-1"/>
    <property type="match status" value="1"/>
</dbReference>
<dbReference type="PROSITE" id="PS51202">
    <property type="entry name" value="RCK_C"/>
    <property type="match status" value="2"/>
</dbReference>
<dbReference type="GO" id="GO:0015079">
    <property type="term" value="F:potassium ion transmembrane transporter activity"/>
    <property type="evidence" value="ECO:0007669"/>
    <property type="project" value="InterPro"/>
</dbReference>
<dbReference type="PRINTS" id="PR00335">
    <property type="entry name" value="KUPTAKETRKA"/>
</dbReference>
<keyword evidence="6" id="KW-0406">Ion transport</keyword>
<dbReference type="EMBL" id="LUUI01000147">
    <property type="protein sequence ID" value="OAI10928.1"/>
    <property type="molecule type" value="Genomic_DNA"/>
</dbReference>
<keyword evidence="10" id="KW-1185">Reference proteome</keyword>
<evidence type="ECO:0000256" key="2">
    <source>
        <dbReference type="ARBA" id="ARBA00022448"/>
    </source>
</evidence>
<dbReference type="RefSeq" id="WP_066986432.1">
    <property type="nucleotide sequence ID" value="NZ_LUUI01000147.1"/>
</dbReference>
<dbReference type="InterPro" id="IPR006037">
    <property type="entry name" value="RCK_C"/>
</dbReference>
<feature type="domain" description="RCK C-terminal" evidence="8">
    <location>
        <begin position="140"/>
        <end position="225"/>
    </location>
</feature>
<dbReference type="PROSITE" id="PS51201">
    <property type="entry name" value="RCK_N"/>
    <property type="match status" value="2"/>
</dbReference>
<proteinExistence type="predicted"/>
<keyword evidence="2" id="KW-0813">Transport</keyword>
<evidence type="ECO:0000256" key="5">
    <source>
        <dbReference type="ARBA" id="ARBA00023027"/>
    </source>
</evidence>
<dbReference type="STRING" id="980561.A1359_15505"/>
<protein>
    <recommendedName>
        <fullName evidence="1">Trk system potassium uptake protein TrkA</fullName>
    </recommendedName>
</protein>
<dbReference type="GO" id="GO:0005886">
    <property type="term" value="C:plasma membrane"/>
    <property type="evidence" value="ECO:0007669"/>
    <property type="project" value="InterPro"/>
</dbReference>
<dbReference type="PANTHER" id="PTHR43833">
    <property type="entry name" value="POTASSIUM CHANNEL PROTEIN 2-RELATED-RELATED"/>
    <property type="match status" value="1"/>
</dbReference>
<dbReference type="Gene3D" id="3.30.70.1450">
    <property type="entry name" value="Regulator of K+ conductance, C-terminal domain"/>
    <property type="match status" value="2"/>
</dbReference>
<name>A0A177MYY4_9GAMM</name>
<evidence type="ECO:0000313" key="10">
    <source>
        <dbReference type="Proteomes" id="UP000078476"/>
    </source>
</evidence>
<dbReference type="NCBIfam" id="NF007031">
    <property type="entry name" value="PRK09496.1-2"/>
    <property type="match status" value="1"/>
</dbReference>
<evidence type="ECO:0000256" key="1">
    <source>
        <dbReference type="ARBA" id="ARBA00017378"/>
    </source>
</evidence>
<dbReference type="SUPFAM" id="SSF51735">
    <property type="entry name" value="NAD(P)-binding Rossmann-fold domains"/>
    <property type="match status" value="2"/>
</dbReference>
<dbReference type="InterPro" id="IPR036721">
    <property type="entry name" value="RCK_C_sf"/>
</dbReference>
<dbReference type="SUPFAM" id="SSF116726">
    <property type="entry name" value="TrkA C-terminal domain-like"/>
    <property type="match status" value="2"/>
</dbReference>
<dbReference type="AlphaFoldDB" id="A0A177MYY4"/>
<evidence type="ECO:0000256" key="3">
    <source>
        <dbReference type="ARBA" id="ARBA00022538"/>
    </source>
</evidence>
<dbReference type="InterPro" id="IPR050721">
    <property type="entry name" value="Trk_Ktr_HKT_K-transport"/>
</dbReference>
<dbReference type="InterPro" id="IPR003148">
    <property type="entry name" value="RCK_N"/>
</dbReference>
<dbReference type="Pfam" id="PF02080">
    <property type="entry name" value="TrkA_C"/>
    <property type="match status" value="1"/>
</dbReference>
<evidence type="ECO:0000313" key="9">
    <source>
        <dbReference type="EMBL" id="OAI10928.1"/>
    </source>
</evidence>
<dbReference type="NCBIfam" id="NF007032">
    <property type="entry name" value="PRK09496.1-4"/>
    <property type="match status" value="1"/>
</dbReference>
<keyword evidence="4" id="KW-0630">Potassium</keyword>
<dbReference type="NCBIfam" id="NF007039">
    <property type="entry name" value="PRK09496.3-2"/>
    <property type="match status" value="1"/>
</dbReference>
<evidence type="ECO:0000259" key="7">
    <source>
        <dbReference type="PROSITE" id="PS51201"/>
    </source>
</evidence>
<evidence type="ECO:0000256" key="6">
    <source>
        <dbReference type="ARBA" id="ARBA00023065"/>
    </source>
</evidence>
<evidence type="ECO:0000259" key="8">
    <source>
        <dbReference type="PROSITE" id="PS51202"/>
    </source>
</evidence>
<keyword evidence="3" id="KW-0633">Potassium transport</keyword>
<dbReference type="PANTHER" id="PTHR43833:SF5">
    <property type="entry name" value="TRK SYSTEM POTASSIUM UPTAKE PROTEIN TRKA"/>
    <property type="match status" value="1"/>
</dbReference>
<keyword evidence="5" id="KW-0520">NAD</keyword>
<dbReference type="InterPro" id="IPR006036">
    <property type="entry name" value="K_uptake_TrkA"/>
</dbReference>
<dbReference type="Gene3D" id="3.40.50.720">
    <property type="entry name" value="NAD(P)-binding Rossmann-like Domain"/>
    <property type="match status" value="2"/>
</dbReference>
<comment type="caution">
    <text evidence="9">The sequence shown here is derived from an EMBL/GenBank/DDBJ whole genome shotgun (WGS) entry which is preliminary data.</text>
</comment>
<organism evidence="9 10">
    <name type="scientific">Methylomonas lenta</name>
    <dbReference type="NCBI Taxonomy" id="980561"/>
    <lineage>
        <taxon>Bacteria</taxon>
        <taxon>Pseudomonadati</taxon>
        <taxon>Pseudomonadota</taxon>
        <taxon>Gammaproteobacteria</taxon>
        <taxon>Methylococcales</taxon>
        <taxon>Methylococcaceae</taxon>
        <taxon>Methylomonas</taxon>
    </lineage>
</organism>
<reference evidence="9 10" key="1">
    <citation type="submission" date="2016-03" db="EMBL/GenBank/DDBJ databases">
        <authorList>
            <person name="Ploux O."/>
        </authorList>
    </citation>
    <scope>NUCLEOTIDE SEQUENCE [LARGE SCALE GENOMIC DNA]</scope>
    <source>
        <strain evidence="9 10">R-45370</strain>
    </source>
</reference>
<sequence>MKIVILGAGVTGSSVAGALASEENDIVVIDKKPHLLSALKSRLDIGTIEGNAAHPGVLEQAGVGTADMVIAVTDRDETNMLACQVINTLYAKPKTIARVRAIDFLNHPELFQPGGIDIVISPEQVVTEAIHNLIKYPGALHVSQFADGLVRLVSIRVVPNGFLTGKPIQAVKEKLADGMIRVVAIFRDGKAIVVNGEALIATGDEVFFVCPRDKVRKTLADLHKLESPIKSILLAGGGHVGKRLAIALENNFHVKVIEQDLNRAKEISNDLRKTMILHGDCTDEALLQEEQIEDIDLFCAITNNDGINLISAGLAKKLGAKKSICLINNNSYLKLLADTDIDLVIQPKLETLGGILRHVRKGDVVGVSSVCGGSAEAIEAIAHRSKNSASGSVVGLRVDQINLPDGVILGALIREQEMIQIHHDTVFSEGDHVVMFALDKKLIKAIEGYFQPI</sequence>